<dbReference type="InterPro" id="IPR046780">
    <property type="entry name" value="aBig_2"/>
</dbReference>
<keyword evidence="3" id="KW-0378">Hydrolase</keyword>
<dbReference type="InterPro" id="IPR050727">
    <property type="entry name" value="GH43_arabinanases"/>
</dbReference>
<dbReference type="Gene3D" id="2.60.120.200">
    <property type="match status" value="1"/>
</dbReference>
<feature type="chain" id="PRO_5045954674" evidence="5">
    <location>
        <begin position="28"/>
        <end position="1053"/>
    </location>
</feature>
<reference evidence="7 8" key="1">
    <citation type="submission" date="2021-03" db="EMBL/GenBank/DDBJ databases">
        <title>Sequencing the genomes of 1000 actinobacteria strains.</title>
        <authorList>
            <person name="Klenk H.-P."/>
        </authorList>
    </citation>
    <scope>NUCLEOTIDE SEQUENCE [LARGE SCALE GENOMIC DNA]</scope>
    <source>
        <strain evidence="7 8">DSM 46670</strain>
    </source>
</reference>
<name>A0ABS4TPU1_9PSEU</name>
<keyword evidence="8" id="KW-1185">Reference proteome</keyword>
<dbReference type="RefSeq" id="WP_209643126.1">
    <property type="nucleotide sequence ID" value="NZ_JAGINW010000001.1"/>
</dbReference>
<protein>
    <submittedName>
        <fullName evidence="7">Beta-xylosidase</fullName>
    </submittedName>
</protein>
<proteinExistence type="inferred from homology"/>
<keyword evidence="5" id="KW-0732">Signal</keyword>
<evidence type="ECO:0000313" key="8">
    <source>
        <dbReference type="Proteomes" id="UP001519332"/>
    </source>
</evidence>
<dbReference type="Pfam" id="PF13385">
    <property type="entry name" value="Laminin_G_3"/>
    <property type="match status" value="1"/>
</dbReference>
<evidence type="ECO:0000256" key="5">
    <source>
        <dbReference type="SAM" id="SignalP"/>
    </source>
</evidence>
<dbReference type="InterPro" id="IPR006710">
    <property type="entry name" value="Glyco_hydro_43"/>
</dbReference>
<dbReference type="Gene3D" id="2.60.40.2340">
    <property type="match status" value="1"/>
</dbReference>
<feature type="signal peptide" evidence="5">
    <location>
        <begin position="1"/>
        <end position="27"/>
    </location>
</feature>
<dbReference type="PANTHER" id="PTHR43301">
    <property type="entry name" value="ARABINAN ENDO-1,5-ALPHA-L-ARABINOSIDASE"/>
    <property type="match status" value="1"/>
</dbReference>
<dbReference type="Proteomes" id="UP001519332">
    <property type="component" value="Unassembled WGS sequence"/>
</dbReference>
<evidence type="ECO:0000256" key="4">
    <source>
        <dbReference type="ARBA" id="ARBA00023295"/>
    </source>
</evidence>
<evidence type="ECO:0000256" key="2">
    <source>
        <dbReference type="ARBA" id="ARBA00009865"/>
    </source>
</evidence>
<dbReference type="CDD" id="cd09004">
    <property type="entry name" value="GH43_bXyl-like"/>
    <property type="match status" value="1"/>
</dbReference>
<accession>A0ABS4TPU1</accession>
<keyword evidence="4" id="KW-0326">Glycosidase</keyword>
<dbReference type="EMBL" id="JAGINW010000001">
    <property type="protein sequence ID" value="MBP2326004.1"/>
    <property type="molecule type" value="Genomic_DNA"/>
</dbReference>
<comment type="caution">
    <text evidence="7">The sequence shown here is derived from an EMBL/GenBank/DDBJ whole genome shotgun (WGS) entry which is preliminary data.</text>
</comment>
<dbReference type="Pfam" id="PF20578">
    <property type="entry name" value="aBig_2"/>
    <property type="match status" value="1"/>
</dbReference>
<evidence type="ECO:0000259" key="6">
    <source>
        <dbReference type="Pfam" id="PF20578"/>
    </source>
</evidence>
<dbReference type="PANTHER" id="PTHR43301:SF3">
    <property type="entry name" value="ARABINAN ENDO-1,5-ALPHA-L-ARABINOSIDASE A-RELATED"/>
    <property type="match status" value="1"/>
</dbReference>
<dbReference type="InterPro" id="IPR023296">
    <property type="entry name" value="Glyco_hydro_beta-prop_sf"/>
</dbReference>
<evidence type="ECO:0000313" key="7">
    <source>
        <dbReference type="EMBL" id="MBP2326004.1"/>
    </source>
</evidence>
<evidence type="ECO:0000256" key="1">
    <source>
        <dbReference type="ARBA" id="ARBA00004834"/>
    </source>
</evidence>
<comment type="pathway">
    <text evidence="1">Glycan metabolism; L-arabinan degradation.</text>
</comment>
<feature type="domain" description="Atrophied bacterial Ig" evidence="6">
    <location>
        <begin position="54"/>
        <end position="124"/>
    </location>
</feature>
<organism evidence="7 8">
    <name type="scientific">Kibdelosporangium banguiense</name>
    <dbReference type="NCBI Taxonomy" id="1365924"/>
    <lineage>
        <taxon>Bacteria</taxon>
        <taxon>Bacillati</taxon>
        <taxon>Actinomycetota</taxon>
        <taxon>Actinomycetes</taxon>
        <taxon>Pseudonocardiales</taxon>
        <taxon>Pseudonocardiaceae</taxon>
        <taxon>Kibdelosporangium</taxon>
    </lineage>
</organism>
<dbReference type="Gene3D" id="2.115.10.20">
    <property type="entry name" value="Glycosyl hydrolase domain, family 43"/>
    <property type="match status" value="2"/>
</dbReference>
<dbReference type="Pfam" id="PF04616">
    <property type="entry name" value="Glyco_hydro_43"/>
    <property type="match status" value="2"/>
</dbReference>
<sequence length="1053" mass="112647">MRLFSPRRLGVVLAVVAALVPLSGAGAGAMPHAAVETEADSPVRSAADTLSVPNIEDVRGNLTLPTTGANGTTIAWTSSHPKVITPTGEVTRPAAGGKPAKVLLTAKVSLGRQSSTRRFTATVVPAPVKQPLAGYGFYYFTGEGSANGEQIYAAASRGNNPLDFAELNNGQPVLKSSLGQMGVRDPFIMRSPDGDRFYLLATDLKINGGRGWDVEQRQGSRSIMIWESTDLAHWSQQRSVEVSPPTAGNTWAPEAFWDAKRGTYVVYWASKLYAESDPGHTGDSYNRMMYATTRDFVTFSAPKVWIDPGYSVIDSTVIEDKGTYYRFTKDERNNSSSSPCSKYILEQKATDLLDPNYAFVAECIGKATPTSPGLSAGEGPTGFKSNTENKWYLFIDEYGGRGYVPFETTDLASGKWTMSTGAHLPASPRHGTVLPLTQAELNRLTAPPAPVKADQKGLVAHWPLNAKSGLVAADATGHGYDGVLAGDVSWADGSLSFGGKNGHVQLPNNMLTGANAATMSIDVLVDPNQPTPYFLYGLGNTAPNGWGNGYLFATGTSSGGFRGAIASGNWSTEQQAAATGGLPQGLWKNVTLTVGNGVAVLYLDGIEVGRNNNATIKPSDIGGGVTAANYLGRSVYAGDRYLTGKMKDVRLYNRALTGSEVAALPSNGTVIRSVELDSLKTPAVIDSGAGTVVLPVKPGTDLRRLAPKFGLAPGATIKPDSGRTVNLTKPQKYTVTGPDSTRREWTVEAHEVRSPVLSGLNADPNIIAFGDTYYMYPTTDGFPGWSGTKFSAWSSKNLVDWTDQGVILDLGPGVSWADKNAWAPTIAERNGKYYFYFCAEGKIGVAVGNSPTGPFVDSGKPLIAKNPGNDGGQAIDPAVFIDRSGQPYLYWGNGNAYVVPLNNDMVSYDPAKITKINGLADFREGLFMVERRGTYYLSYSIDDTRSENYRVGYATGTSPTGPFTNRGLILSKDTKLGVKATGHSSMLRVPGTDDWYIAYHRFAIPNGDGMNRETTIDKLTFNRDGSLAPVVPTLESVRPQRIRTGSCGSTRYL</sequence>
<gene>
    <name evidence="7" type="ORF">JOF56_006389</name>
</gene>
<comment type="similarity">
    <text evidence="2">Belongs to the glycosyl hydrolase 43 family.</text>
</comment>
<dbReference type="SUPFAM" id="SSF75005">
    <property type="entry name" value="Arabinanase/levansucrase/invertase"/>
    <property type="match status" value="2"/>
</dbReference>
<dbReference type="CDD" id="cd08983">
    <property type="entry name" value="GH43_Bt3655-like"/>
    <property type="match status" value="1"/>
</dbReference>
<dbReference type="InterPro" id="IPR013320">
    <property type="entry name" value="ConA-like_dom_sf"/>
</dbReference>
<dbReference type="SUPFAM" id="SSF49899">
    <property type="entry name" value="Concanavalin A-like lectins/glucanases"/>
    <property type="match status" value="1"/>
</dbReference>
<evidence type="ECO:0000256" key="3">
    <source>
        <dbReference type="ARBA" id="ARBA00022801"/>
    </source>
</evidence>